<evidence type="ECO:0000313" key="3">
    <source>
        <dbReference type="Proteomes" id="UP001492380"/>
    </source>
</evidence>
<evidence type="ECO:0000313" key="2">
    <source>
        <dbReference type="EMBL" id="KAK8233783.1"/>
    </source>
</evidence>
<feature type="region of interest" description="Disordered" evidence="1">
    <location>
        <begin position="83"/>
        <end position="125"/>
    </location>
</feature>
<organism evidence="2 3">
    <name type="scientific">Phyllosticta capitalensis</name>
    <dbReference type="NCBI Taxonomy" id="121624"/>
    <lineage>
        <taxon>Eukaryota</taxon>
        <taxon>Fungi</taxon>
        <taxon>Dikarya</taxon>
        <taxon>Ascomycota</taxon>
        <taxon>Pezizomycotina</taxon>
        <taxon>Dothideomycetes</taxon>
        <taxon>Dothideomycetes incertae sedis</taxon>
        <taxon>Botryosphaeriales</taxon>
        <taxon>Phyllostictaceae</taxon>
        <taxon>Phyllosticta</taxon>
    </lineage>
</organism>
<feature type="compositionally biased region" description="Low complexity" evidence="1">
    <location>
        <begin position="85"/>
        <end position="94"/>
    </location>
</feature>
<protein>
    <recommendedName>
        <fullName evidence="4">F-box domain-containing protein</fullName>
    </recommendedName>
</protein>
<dbReference type="EMBL" id="JBBWRZ010000006">
    <property type="protein sequence ID" value="KAK8233783.1"/>
    <property type="molecule type" value="Genomic_DNA"/>
</dbReference>
<proteinExistence type="predicted"/>
<comment type="caution">
    <text evidence="2">The sequence shown here is derived from an EMBL/GenBank/DDBJ whole genome shotgun (WGS) entry which is preliminary data.</text>
</comment>
<name>A0ABR1YP77_9PEZI</name>
<accession>A0ABR1YP77</accession>
<gene>
    <name evidence="2" type="ORF">HDK90DRAFT_277349</name>
</gene>
<evidence type="ECO:0000256" key="1">
    <source>
        <dbReference type="SAM" id="MobiDB-lite"/>
    </source>
</evidence>
<sequence length="864" mass="97602">MNPNGYLGYGVLGRRQRLRPQPPLRSDQDVQLEQIRSLVPRMVFKFDMTPREGSNVWPDLDNPFLRPLRFSLCTGPLMSRIPGLAPTDATTSDATTRDATTHDATTGDANDSDSASSSLGPTWPLQSVQGTNLPAELYKLVCFHLSMEDAKALRLTCREIEQYVSPILFESIVVPFHMSIFQNARPCLPSDTGKERENVVVDVDLFHNHGRNIKRFGIRFEIPEVVLAVPPEKKLLSPSSTFWGRYNWPSSDYPRYDRMKDLEGFADDGSVVREAISTLSRVEELALSVDNSLGWLAGPDKSIRDQLLVEREPIIQQSFFQEPSRKTTAYRKIWDIVDAEFGLVNDRVNLYCSTLHVVDSSNIMPMPCDKSKSENQYFSRRILWEAVGSDVAIPEIPMFDAGYLVVSQPQLQSTDTRFPVTVQRRRHPIVPNRLSPRQIELLLENWWAQHAFLTSFVVSVIDTLPSSALVQTLNIDRLSADFMDFLCRADFWAALPHLCRVKIFVVGQFRQIHKDDLGSVSCTDVRPSRAVPKFRELLEKYIAPIKNIKKLAFGWASGGENEKGMYGRNMFLLPVPFLSYEPGAIAWGRQVNFDGVISFPFVEELRVQNCWMTADAMTKLVLNKKNQSLRKLTLDSVSILGYREPPLFPIPVQPVDELLHQSAFFSSAPNRPSLLPFENPTLFWRGPMNNPAGATIGRVPHPDAWSGVLDKVSPGINLRSVGEQSRNAFEDDLALQELELISCGYCALPNRPFRYEDLDSSFKQREHASHLNATQLTFITQRSAAIEPMMMMPHDAGLAEIVQVIPPLDEWVLSNVFEARIGPMGWPSPQQAAFDHRLPGGSGRFSTVLRRRENESNLEDEPMT</sequence>
<dbReference type="Proteomes" id="UP001492380">
    <property type="component" value="Unassembled WGS sequence"/>
</dbReference>
<reference evidence="2 3" key="1">
    <citation type="submission" date="2024-04" db="EMBL/GenBank/DDBJ databases">
        <title>Phyllosticta paracitricarpa is synonymous to the EU quarantine fungus P. citricarpa based on phylogenomic analyses.</title>
        <authorList>
            <consortium name="Lawrence Berkeley National Laboratory"/>
            <person name="Van Ingen-Buijs V.A."/>
            <person name="Van Westerhoven A.C."/>
            <person name="Haridas S."/>
            <person name="Skiadas P."/>
            <person name="Martin F."/>
            <person name="Groenewald J.Z."/>
            <person name="Crous P.W."/>
            <person name="Seidl M.F."/>
        </authorList>
    </citation>
    <scope>NUCLEOTIDE SEQUENCE [LARGE SCALE GENOMIC DNA]</scope>
    <source>
        <strain evidence="2 3">CBS 123374</strain>
    </source>
</reference>
<keyword evidence="3" id="KW-1185">Reference proteome</keyword>
<feature type="compositionally biased region" description="Low complexity" evidence="1">
    <location>
        <begin position="102"/>
        <end position="118"/>
    </location>
</feature>
<evidence type="ECO:0008006" key="4">
    <source>
        <dbReference type="Google" id="ProtNLM"/>
    </source>
</evidence>